<dbReference type="EMBL" id="LAZR01014750">
    <property type="protein sequence ID" value="KKM16105.1"/>
    <property type="molecule type" value="Genomic_DNA"/>
</dbReference>
<evidence type="ECO:0000313" key="1">
    <source>
        <dbReference type="EMBL" id="KKM16105.1"/>
    </source>
</evidence>
<comment type="caution">
    <text evidence="1">The sequence shown here is derived from an EMBL/GenBank/DDBJ whole genome shotgun (WGS) entry which is preliminary data.</text>
</comment>
<gene>
    <name evidence="1" type="ORF">LCGC14_1689170</name>
</gene>
<dbReference type="AlphaFoldDB" id="A0A0F9KLF7"/>
<proteinExistence type="predicted"/>
<feature type="non-terminal residue" evidence="1">
    <location>
        <position position="59"/>
    </location>
</feature>
<name>A0A0F9KLF7_9ZZZZ</name>
<accession>A0A0F9KLF7</accession>
<reference evidence="1" key="1">
    <citation type="journal article" date="2015" name="Nature">
        <title>Complex archaea that bridge the gap between prokaryotes and eukaryotes.</title>
        <authorList>
            <person name="Spang A."/>
            <person name="Saw J.H."/>
            <person name="Jorgensen S.L."/>
            <person name="Zaremba-Niedzwiedzka K."/>
            <person name="Martijn J."/>
            <person name="Lind A.E."/>
            <person name="van Eijk R."/>
            <person name="Schleper C."/>
            <person name="Guy L."/>
            <person name="Ettema T.J."/>
        </authorList>
    </citation>
    <scope>NUCLEOTIDE SEQUENCE</scope>
</reference>
<sequence>MLNIEDEEFSEFINLLKRLDLKIKRNEKENITKEVLDKSDLLVIGNPINDFFSSIEIKN</sequence>
<protein>
    <submittedName>
        <fullName evidence="1">Uncharacterized protein</fullName>
    </submittedName>
</protein>
<organism evidence="1">
    <name type="scientific">marine sediment metagenome</name>
    <dbReference type="NCBI Taxonomy" id="412755"/>
    <lineage>
        <taxon>unclassified sequences</taxon>
        <taxon>metagenomes</taxon>
        <taxon>ecological metagenomes</taxon>
    </lineage>
</organism>